<dbReference type="AlphaFoldDB" id="A0AAX4L409"/>
<dbReference type="InterPro" id="IPR029063">
    <property type="entry name" value="SAM-dependent_MTases_sf"/>
</dbReference>
<keyword evidence="3" id="KW-1185">Reference proteome</keyword>
<dbReference type="EMBL" id="CP146016">
    <property type="protein sequence ID" value="WWQ60926.1"/>
    <property type="molecule type" value="Genomic_DNA"/>
</dbReference>
<dbReference type="RefSeq" id="WP_338602460.1">
    <property type="nucleotide sequence ID" value="NZ_CP146016.1"/>
</dbReference>
<sequence>MKSKIINLLGVRPLSFRDLYLMVNFVLNHKNIKAMENDHRLVKIRYNNIIWNLRYSMLDFDLGIVMATHELEIIKWIDFRALRTFVDVGAYIGTYTLRAAYYGANVYAFEPNPYSYSILEHNIADNNFNNVKLYNVALYDQPAEMDICIGDVGSSLVRECNNQFKVKTLTLDSINFNEKIDLIKIDAEGAEYPILKGGLKTLDMTQKILIEITKDEQDIHNLLVSRGFKIMKKGKTNETTQYILYER</sequence>
<evidence type="ECO:0000259" key="1">
    <source>
        <dbReference type="Pfam" id="PF05050"/>
    </source>
</evidence>
<dbReference type="PANTHER" id="PTHR34203:SF15">
    <property type="entry name" value="SLL1173 PROTEIN"/>
    <property type="match status" value="1"/>
</dbReference>
<dbReference type="Proteomes" id="UP001432202">
    <property type="component" value="Chromosome"/>
</dbReference>
<evidence type="ECO:0000313" key="2">
    <source>
        <dbReference type="EMBL" id="WWQ60926.1"/>
    </source>
</evidence>
<dbReference type="GO" id="GO:0008168">
    <property type="term" value="F:methyltransferase activity"/>
    <property type="evidence" value="ECO:0007669"/>
    <property type="project" value="UniProtKB-KW"/>
</dbReference>
<accession>A0AAX4L409</accession>
<feature type="domain" description="Methyltransferase FkbM" evidence="1">
    <location>
        <begin position="87"/>
        <end position="229"/>
    </location>
</feature>
<dbReference type="SUPFAM" id="SSF53335">
    <property type="entry name" value="S-adenosyl-L-methionine-dependent methyltransferases"/>
    <property type="match status" value="1"/>
</dbReference>
<gene>
    <name evidence="2" type="ORF">V6M85_02260</name>
</gene>
<dbReference type="NCBIfam" id="TIGR01444">
    <property type="entry name" value="fkbM_fam"/>
    <property type="match status" value="1"/>
</dbReference>
<name>A0AAX4L409_9CREN</name>
<dbReference type="Pfam" id="PF05050">
    <property type="entry name" value="Methyltransf_21"/>
    <property type="match status" value="1"/>
</dbReference>
<keyword evidence="2" id="KW-0489">Methyltransferase</keyword>
<dbReference type="GO" id="GO:0032259">
    <property type="term" value="P:methylation"/>
    <property type="evidence" value="ECO:0007669"/>
    <property type="project" value="UniProtKB-KW"/>
</dbReference>
<proteinExistence type="predicted"/>
<keyword evidence="2" id="KW-0808">Transferase</keyword>
<dbReference type="PANTHER" id="PTHR34203">
    <property type="entry name" value="METHYLTRANSFERASE, FKBM FAMILY PROTEIN"/>
    <property type="match status" value="1"/>
</dbReference>
<dbReference type="Gene3D" id="3.40.50.150">
    <property type="entry name" value="Vaccinia Virus protein VP39"/>
    <property type="match status" value="1"/>
</dbReference>
<protein>
    <submittedName>
        <fullName evidence="2">FkbM family methyltransferase</fullName>
    </submittedName>
</protein>
<organism evidence="2 3">
    <name type="scientific">Sulfolobus tengchongensis</name>
    <dbReference type="NCBI Taxonomy" id="207809"/>
    <lineage>
        <taxon>Archaea</taxon>
        <taxon>Thermoproteota</taxon>
        <taxon>Thermoprotei</taxon>
        <taxon>Sulfolobales</taxon>
        <taxon>Sulfolobaceae</taxon>
        <taxon>Sulfolobus</taxon>
    </lineage>
</organism>
<dbReference type="CDD" id="cd02440">
    <property type="entry name" value="AdoMet_MTases"/>
    <property type="match status" value="1"/>
</dbReference>
<dbReference type="GeneID" id="89335554"/>
<dbReference type="InterPro" id="IPR006342">
    <property type="entry name" value="FkbM_mtfrase"/>
</dbReference>
<evidence type="ECO:0000313" key="3">
    <source>
        <dbReference type="Proteomes" id="UP001432202"/>
    </source>
</evidence>
<dbReference type="InterPro" id="IPR052514">
    <property type="entry name" value="SAM-dependent_MTase"/>
</dbReference>
<reference evidence="2 3" key="1">
    <citation type="submission" date="2024-02" db="EMBL/GenBank/DDBJ databases">
        <title>STSV induces naive adaptation in Sulfolobus.</title>
        <authorList>
            <person name="Xiang X."/>
            <person name="Song M."/>
        </authorList>
    </citation>
    <scope>NUCLEOTIDE SEQUENCE [LARGE SCALE GENOMIC DNA]</scope>
    <source>
        <strain evidence="2 3">RT2</strain>
    </source>
</reference>